<dbReference type="Pfam" id="PF16403">
    <property type="entry name" value="Bact_surface_Ig-like"/>
    <property type="match status" value="1"/>
</dbReference>
<organism evidence="4 5">
    <name type="scientific">Bacteroides eggerthii</name>
    <dbReference type="NCBI Taxonomy" id="28111"/>
    <lineage>
        <taxon>Bacteria</taxon>
        <taxon>Pseudomonadati</taxon>
        <taxon>Bacteroidota</taxon>
        <taxon>Bacteroidia</taxon>
        <taxon>Bacteroidales</taxon>
        <taxon>Bacteroidaceae</taxon>
        <taxon>Bacteroides</taxon>
    </lineage>
</organism>
<feature type="signal peptide" evidence="1">
    <location>
        <begin position="1"/>
        <end position="25"/>
    </location>
</feature>
<dbReference type="Proteomes" id="UP000283538">
    <property type="component" value="Unassembled WGS sequence"/>
</dbReference>
<feature type="domain" description="Pesticidal crystal protein Cry22Aa Ig-like" evidence="2">
    <location>
        <begin position="42"/>
        <end position="110"/>
    </location>
</feature>
<feature type="chain" id="PRO_5019057022" evidence="1">
    <location>
        <begin position="26"/>
        <end position="236"/>
    </location>
</feature>
<dbReference type="InterPro" id="IPR032179">
    <property type="entry name" value="Cry22Aa_Ig-like"/>
</dbReference>
<comment type="caution">
    <text evidence="4">The sequence shown here is derived from an EMBL/GenBank/DDBJ whole genome shotgun (WGS) entry which is preliminary data.</text>
</comment>
<proteinExistence type="predicted"/>
<evidence type="ECO:0000313" key="5">
    <source>
        <dbReference type="Proteomes" id="UP000283538"/>
    </source>
</evidence>
<evidence type="ECO:0000313" key="4">
    <source>
        <dbReference type="EMBL" id="RHF11048.1"/>
    </source>
</evidence>
<feature type="domain" description="BT-2262-like C-terminal" evidence="3">
    <location>
        <begin position="119"/>
        <end position="233"/>
    </location>
</feature>
<evidence type="ECO:0000259" key="2">
    <source>
        <dbReference type="Pfam" id="PF16403"/>
    </source>
</evidence>
<accession>A0A414MGY3</accession>
<evidence type="ECO:0000259" key="3">
    <source>
        <dbReference type="Pfam" id="PF16404"/>
    </source>
</evidence>
<sequence>MREYMKNRILLIMAWALTMVTLVGCDDSTAGYTQVVQCASVSLEGDEYVILPLGGTYEEPGYAAKLGEKDITNEVKVKSELNTGMYGTYAITYRVTTSEGYVAEAKRYVVIADPTEPVGVYFVDAENSYRVPGSDKVSYKPGFKVVVLPNGDGTYRVSDFLGGWYEYGSGYGSAYALSGNIAVAADGKIELIDSFLQGWRDSADEMIDGVCDIAAGTISWQIVYSDMDFYVKMTKN</sequence>
<reference evidence="4 5" key="1">
    <citation type="submission" date="2018-08" db="EMBL/GenBank/DDBJ databases">
        <title>A genome reference for cultivated species of the human gut microbiota.</title>
        <authorList>
            <person name="Zou Y."/>
            <person name="Xue W."/>
            <person name="Luo G."/>
        </authorList>
    </citation>
    <scope>NUCLEOTIDE SEQUENCE [LARGE SCALE GENOMIC DNA]</scope>
    <source>
        <strain evidence="4 5">AM26-26AC</strain>
    </source>
</reference>
<name>A0A414MGY3_9BACE</name>
<dbReference type="AlphaFoldDB" id="A0A414MGY3"/>
<dbReference type="PROSITE" id="PS51257">
    <property type="entry name" value="PROKAR_LIPOPROTEIN"/>
    <property type="match status" value="1"/>
</dbReference>
<dbReference type="EMBL" id="QSLA01000003">
    <property type="protein sequence ID" value="RHF11048.1"/>
    <property type="molecule type" value="Genomic_DNA"/>
</dbReference>
<gene>
    <name evidence="4" type="ORF">DW701_03905</name>
</gene>
<dbReference type="Gene3D" id="2.60.40.10">
    <property type="entry name" value="Immunoglobulins"/>
    <property type="match status" value="1"/>
</dbReference>
<dbReference type="Pfam" id="PF16404">
    <property type="entry name" value="BT_2262-like_C"/>
    <property type="match status" value="1"/>
</dbReference>
<dbReference type="InterPro" id="IPR032180">
    <property type="entry name" value="BT_2262-like_C"/>
</dbReference>
<dbReference type="InterPro" id="IPR013783">
    <property type="entry name" value="Ig-like_fold"/>
</dbReference>
<protein>
    <submittedName>
        <fullName evidence="4">DUF5012 domain-containing protein</fullName>
    </submittedName>
</protein>
<keyword evidence="1" id="KW-0732">Signal</keyword>
<evidence type="ECO:0000256" key="1">
    <source>
        <dbReference type="SAM" id="SignalP"/>
    </source>
</evidence>